<dbReference type="SUPFAM" id="SSF101756">
    <property type="entry name" value="Hypothetical protein YgiW"/>
    <property type="match status" value="1"/>
</dbReference>
<dbReference type="EMBL" id="DAAHNJ010000113">
    <property type="protein sequence ID" value="HAB6707773.1"/>
    <property type="molecule type" value="Genomic_DNA"/>
</dbReference>
<accession>A0A6Y6CYI0</accession>
<evidence type="ECO:0000313" key="1">
    <source>
        <dbReference type="EMBL" id="HAB6707773.1"/>
    </source>
</evidence>
<name>A0A6Y6CYI0_SALER</name>
<reference evidence="1" key="1">
    <citation type="journal article" date="2018" name="Genome Biol.">
        <title>SKESA: strategic k-mer extension for scrupulous assemblies.</title>
        <authorList>
            <person name="Souvorov A."/>
            <person name="Agarwala R."/>
            <person name="Lipman D.J."/>
        </authorList>
    </citation>
    <scope>NUCLEOTIDE SEQUENCE</scope>
    <source>
        <strain evidence="1">15-6106</strain>
    </source>
</reference>
<organism evidence="1">
    <name type="scientific">Salmonella enterica</name>
    <name type="common">Salmonella choleraesuis</name>
    <dbReference type="NCBI Taxonomy" id="28901"/>
    <lineage>
        <taxon>Bacteria</taxon>
        <taxon>Pseudomonadati</taxon>
        <taxon>Pseudomonadota</taxon>
        <taxon>Gammaproteobacteria</taxon>
        <taxon>Enterobacterales</taxon>
        <taxon>Enterobacteriaceae</taxon>
        <taxon>Salmonella</taxon>
    </lineage>
</organism>
<comment type="caution">
    <text evidence="1">The sequence shown here is derived from an EMBL/GenBank/DDBJ whole genome shotgun (WGS) entry which is preliminary data.</text>
</comment>
<protein>
    <submittedName>
        <fullName evidence="1">TIGR00156 family protein</fullName>
    </submittedName>
</protein>
<dbReference type="AlphaFoldDB" id="A0A6Y6CYI0"/>
<reference evidence="1" key="2">
    <citation type="submission" date="2018-07" db="EMBL/GenBank/DDBJ databases">
        <authorList>
            <consortium name="NCBI Pathogen Detection Project"/>
        </authorList>
    </citation>
    <scope>NUCLEOTIDE SEQUENCE</scope>
    <source>
        <strain evidence="1">15-6106</strain>
    </source>
</reference>
<sequence length="30" mass="3464">SPADKVHIEGEVDRDWDGIKIDVKNIRVMK</sequence>
<feature type="non-terminal residue" evidence="1">
    <location>
        <position position="1"/>
    </location>
</feature>
<dbReference type="InterPro" id="IPR036700">
    <property type="entry name" value="BOBF_sf"/>
</dbReference>
<gene>
    <name evidence="1" type="ORF">GYI92_004576</name>
</gene>
<proteinExistence type="predicted"/>
<dbReference type="Gene3D" id="2.40.50.200">
    <property type="entry name" value="Bacterial OB-fold"/>
    <property type="match status" value="1"/>
</dbReference>